<keyword evidence="1" id="KW-1133">Transmembrane helix</keyword>
<keyword evidence="1" id="KW-0472">Membrane</keyword>
<sequence length="350" mass="40756">MSENLKQNNPNEEVDLGHVFNAIARLFEKLFALIVRIVKTLFSATIYALKPIVNNFKLVAIVVMLSAIAGYISEQFQKPVYYSDMLVKPYFDSKYQLDNNVNYFNALIRSKNVKVLSEIFEIDTVSAGHLRGFEMHIGPETQNYLLQQYDNYRKSIDSTLAAEISYEDYIENRDILAGSVFSIVAKAKSNDIFPSLEKGFVKTFENEYSQKLKRVRDSTILIRKASFQRELRRVDSLQNVYLNILEKESDKENLTIGAGGIFPVTQERSNTREYELFKEELEIRNRLRILDEKMIEESDFYDILSGFEEVGSIESSIWKKHTLIFPIVSFMLLIVVYIAYRVFNYIKKYE</sequence>
<reference evidence="3" key="1">
    <citation type="submission" date="2023-07" db="EMBL/GenBank/DDBJ databases">
        <authorList>
            <person name="Yue Y."/>
        </authorList>
    </citation>
    <scope>NUCLEOTIDE SEQUENCE [LARGE SCALE GENOMIC DNA]</scope>
    <source>
        <strain evidence="3">D23</strain>
    </source>
</reference>
<accession>A0ABS7XMP2</accession>
<comment type="caution">
    <text evidence="2">The sequence shown here is derived from an EMBL/GenBank/DDBJ whole genome shotgun (WGS) entry which is preliminary data.</text>
</comment>
<evidence type="ECO:0008006" key="4">
    <source>
        <dbReference type="Google" id="ProtNLM"/>
    </source>
</evidence>
<dbReference type="EMBL" id="JAIUJR010000001">
    <property type="protein sequence ID" value="MCA0131285.1"/>
    <property type="molecule type" value="Genomic_DNA"/>
</dbReference>
<evidence type="ECO:0000256" key="1">
    <source>
        <dbReference type="SAM" id="Phobius"/>
    </source>
</evidence>
<organism evidence="2 3">
    <name type="scientific">Winogradskyella alexanderae</name>
    <dbReference type="NCBI Taxonomy" id="2877123"/>
    <lineage>
        <taxon>Bacteria</taxon>
        <taxon>Pseudomonadati</taxon>
        <taxon>Bacteroidota</taxon>
        <taxon>Flavobacteriia</taxon>
        <taxon>Flavobacteriales</taxon>
        <taxon>Flavobacteriaceae</taxon>
        <taxon>Winogradskyella</taxon>
    </lineage>
</organism>
<dbReference type="Proteomes" id="UP001198901">
    <property type="component" value="Unassembled WGS sequence"/>
</dbReference>
<dbReference type="RefSeq" id="WP_224524737.1">
    <property type="nucleotide sequence ID" value="NZ_JAIUJR010000001.1"/>
</dbReference>
<evidence type="ECO:0000313" key="2">
    <source>
        <dbReference type="EMBL" id="MCA0131285.1"/>
    </source>
</evidence>
<gene>
    <name evidence="2" type="ORF">LBU54_01725</name>
</gene>
<keyword evidence="1" id="KW-0812">Transmembrane</keyword>
<name>A0ABS7XMP2_9FLAO</name>
<protein>
    <recommendedName>
        <fullName evidence="4">Polysaccharide chain length determinant N-terminal domain-containing protein</fullName>
    </recommendedName>
</protein>
<evidence type="ECO:0000313" key="3">
    <source>
        <dbReference type="Proteomes" id="UP001198901"/>
    </source>
</evidence>
<feature type="transmembrane region" description="Helical" evidence="1">
    <location>
        <begin position="323"/>
        <end position="343"/>
    </location>
</feature>
<proteinExistence type="predicted"/>
<keyword evidence="3" id="KW-1185">Reference proteome</keyword>